<sequence>MLSLISFAKAEDIIISDCAENNIIFLKMS</sequence>
<reference evidence="1" key="2">
    <citation type="journal article" date="2015" name="Data Brief">
        <title>Shoot transcriptome of the giant reed, Arundo donax.</title>
        <authorList>
            <person name="Barrero R.A."/>
            <person name="Guerrero F.D."/>
            <person name="Moolhuijzen P."/>
            <person name="Goolsby J.A."/>
            <person name="Tidwell J."/>
            <person name="Bellgard S.E."/>
            <person name="Bellgard M.I."/>
        </authorList>
    </citation>
    <scope>NUCLEOTIDE SEQUENCE</scope>
    <source>
        <tissue evidence="1">Shoot tissue taken approximately 20 cm above the soil surface</tissue>
    </source>
</reference>
<organism evidence="1">
    <name type="scientific">Arundo donax</name>
    <name type="common">Giant reed</name>
    <name type="synonym">Donax arundinaceus</name>
    <dbReference type="NCBI Taxonomy" id="35708"/>
    <lineage>
        <taxon>Eukaryota</taxon>
        <taxon>Viridiplantae</taxon>
        <taxon>Streptophyta</taxon>
        <taxon>Embryophyta</taxon>
        <taxon>Tracheophyta</taxon>
        <taxon>Spermatophyta</taxon>
        <taxon>Magnoliopsida</taxon>
        <taxon>Liliopsida</taxon>
        <taxon>Poales</taxon>
        <taxon>Poaceae</taxon>
        <taxon>PACMAD clade</taxon>
        <taxon>Arundinoideae</taxon>
        <taxon>Arundineae</taxon>
        <taxon>Arundo</taxon>
    </lineage>
</organism>
<dbReference type="AlphaFoldDB" id="A0A0A9F0Q8"/>
<dbReference type="EMBL" id="GBRH01191974">
    <property type="protein sequence ID" value="JAE05922.1"/>
    <property type="molecule type" value="Transcribed_RNA"/>
</dbReference>
<accession>A0A0A9F0Q8</accession>
<proteinExistence type="predicted"/>
<reference evidence="1" key="1">
    <citation type="submission" date="2014-09" db="EMBL/GenBank/DDBJ databases">
        <authorList>
            <person name="Magalhaes I.L.F."/>
            <person name="Oliveira U."/>
            <person name="Santos F.R."/>
            <person name="Vidigal T.H.D.A."/>
            <person name="Brescovit A.D."/>
            <person name="Santos A.J."/>
        </authorList>
    </citation>
    <scope>NUCLEOTIDE SEQUENCE</scope>
    <source>
        <tissue evidence="1">Shoot tissue taken approximately 20 cm above the soil surface</tissue>
    </source>
</reference>
<protein>
    <submittedName>
        <fullName evidence="1">Uncharacterized protein</fullName>
    </submittedName>
</protein>
<evidence type="ECO:0000313" key="1">
    <source>
        <dbReference type="EMBL" id="JAE05922.1"/>
    </source>
</evidence>
<name>A0A0A9F0Q8_ARUDO</name>